<keyword evidence="2" id="KW-1185">Reference proteome</keyword>
<proteinExistence type="predicted"/>
<dbReference type="OrthoDB" id="2972571at2"/>
<dbReference type="RefSeq" id="WP_113033153.1">
    <property type="nucleotide sequence ID" value="NZ_QMFB01000014.1"/>
</dbReference>
<dbReference type="Proteomes" id="UP000250369">
    <property type="component" value="Unassembled WGS sequence"/>
</dbReference>
<name>A0A329MHU7_9BACL</name>
<comment type="caution">
    <text evidence="1">The sequence shown here is derived from an EMBL/GenBank/DDBJ whole genome shotgun (WGS) entry which is preliminary data.</text>
</comment>
<reference evidence="1 2" key="1">
    <citation type="journal article" date="2009" name="Int. J. Syst. Evol. Microbiol.">
        <title>Paenibacillus contaminans sp. nov., isolated from a contaminated laboratory plate.</title>
        <authorList>
            <person name="Chou J.H."/>
            <person name="Lee J.H."/>
            <person name="Lin M.C."/>
            <person name="Chang P.S."/>
            <person name="Arun A.B."/>
            <person name="Young C.C."/>
            <person name="Chen W.M."/>
        </authorList>
    </citation>
    <scope>NUCLEOTIDE SEQUENCE [LARGE SCALE GENOMIC DNA]</scope>
    <source>
        <strain evidence="1 2">CKOBP-6</strain>
    </source>
</reference>
<sequence>MKKIKYCCRNLKNGAKPVYKSLKAEFPEIKHKKRDCLGCCRLCSKQCVVMVGKKETLCAATPELLYKQLKELIG</sequence>
<dbReference type="AlphaFoldDB" id="A0A329MHU7"/>
<protein>
    <recommendedName>
        <fullName evidence="3">DUF1450 domain-containing protein</fullName>
    </recommendedName>
</protein>
<dbReference type="EMBL" id="QMFB01000014">
    <property type="protein sequence ID" value="RAV18946.1"/>
    <property type="molecule type" value="Genomic_DNA"/>
</dbReference>
<dbReference type="Pfam" id="PF07293">
    <property type="entry name" value="DUF1450"/>
    <property type="match status" value="1"/>
</dbReference>
<organism evidence="1 2">
    <name type="scientific">Paenibacillus contaminans</name>
    <dbReference type="NCBI Taxonomy" id="450362"/>
    <lineage>
        <taxon>Bacteria</taxon>
        <taxon>Bacillati</taxon>
        <taxon>Bacillota</taxon>
        <taxon>Bacilli</taxon>
        <taxon>Bacillales</taxon>
        <taxon>Paenibacillaceae</taxon>
        <taxon>Paenibacillus</taxon>
    </lineage>
</organism>
<evidence type="ECO:0000313" key="2">
    <source>
        <dbReference type="Proteomes" id="UP000250369"/>
    </source>
</evidence>
<evidence type="ECO:0008006" key="3">
    <source>
        <dbReference type="Google" id="ProtNLM"/>
    </source>
</evidence>
<gene>
    <name evidence="1" type="ORF">DQG23_22600</name>
</gene>
<accession>A0A329MHU7</accession>
<dbReference type="InterPro" id="IPR009910">
    <property type="entry name" value="DUF1450"/>
</dbReference>
<evidence type="ECO:0000313" key="1">
    <source>
        <dbReference type="EMBL" id="RAV18946.1"/>
    </source>
</evidence>